<dbReference type="AlphaFoldDB" id="A0A804I307"/>
<dbReference type="Proteomes" id="UP000012960">
    <property type="component" value="Unplaced"/>
</dbReference>
<protein>
    <submittedName>
        <fullName evidence="4">(wild Malaysian banana) hypothetical protein</fullName>
    </submittedName>
</protein>
<feature type="coiled-coil region" evidence="2">
    <location>
        <begin position="92"/>
        <end position="119"/>
    </location>
</feature>
<organism evidence="5 6">
    <name type="scientific">Musa acuminata subsp. malaccensis</name>
    <name type="common">Wild banana</name>
    <name type="synonym">Musa malaccensis</name>
    <dbReference type="NCBI Taxonomy" id="214687"/>
    <lineage>
        <taxon>Eukaryota</taxon>
        <taxon>Viridiplantae</taxon>
        <taxon>Streptophyta</taxon>
        <taxon>Embryophyta</taxon>
        <taxon>Tracheophyta</taxon>
        <taxon>Spermatophyta</taxon>
        <taxon>Magnoliopsida</taxon>
        <taxon>Liliopsida</taxon>
        <taxon>Zingiberales</taxon>
        <taxon>Musaceae</taxon>
        <taxon>Musa</taxon>
    </lineage>
</organism>
<dbReference type="GO" id="GO:0006355">
    <property type="term" value="P:regulation of DNA-templated transcription"/>
    <property type="evidence" value="ECO:0000318"/>
    <property type="project" value="GO_Central"/>
</dbReference>
<dbReference type="InterPro" id="IPR004883">
    <property type="entry name" value="LOB"/>
</dbReference>
<dbReference type="EnsemblPlants" id="Ma02_t15010.1">
    <property type="protein sequence ID" value="Ma02_p15010.1"/>
    <property type="gene ID" value="Ma02_g15010"/>
</dbReference>
<dbReference type="PANTHER" id="PTHR31301:SF58">
    <property type="entry name" value="LOB DOMAIN-CONTAINING PROTEIN 3"/>
    <property type="match status" value="1"/>
</dbReference>
<evidence type="ECO:0000313" key="6">
    <source>
        <dbReference type="Proteomes" id="UP000012960"/>
    </source>
</evidence>
<dbReference type="GO" id="GO:0005634">
    <property type="term" value="C:nucleus"/>
    <property type="evidence" value="ECO:0000318"/>
    <property type="project" value="GO_Central"/>
</dbReference>
<accession>A0A804I307</accession>
<dbReference type="OrthoDB" id="2020166at2759"/>
<name>A0A804I307_MUSAM</name>
<proteinExistence type="inferred from homology"/>
<gene>
    <name evidence="4" type="ORF">GSMUA_69940.1</name>
</gene>
<evidence type="ECO:0000313" key="5">
    <source>
        <dbReference type="EnsemblPlants" id="Ma02_p15010.1"/>
    </source>
</evidence>
<dbReference type="PROSITE" id="PS50891">
    <property type="entry name" value="LOB"/>
    <property type="match status" value="1"/>
</dbReference>
<reference evidence="5" key="2">
    <citation type="submission" date="2021-05" db="UniProtKB">
        <authorList>
            <consortium name="EnsemblPlants"/>
        </authorList>
    </citation>
    <scope>IDENTIFICATION</scope>
    <source>
        <strain evidence="5">subsp. malaccensis</strain>
    </source>
</reference>
<dbReference type="EMBL" id="HG996467">
    <property type="protein sequence ID" value="CAG1862100.1"/>
    <property type="molecule type" value="Genomic_DNA"/>
</dbReference>
<keyword evidence="6" id="KW-1185">Reference proteome</keyword>
<reference evidence="4" key="1">
    <citation type="submission" date="2021-03" db="EMBL/GenBank/DDBJ databases">
        <authorList>
            <consortium name="Genoscope - CEA"/>
            <person name="William W."/>
        </authorList>
    </citation>
    <scope>NUCLEOTIDE SEQUENCE</scope>
    <source>
        <strain evidence="4">Doubled-haploid Pahang</strain>
    </source>
</reference>
<dbReference type="GO" id="GO:0001216">
    <property type="term" value="F:DNA-binding transcription activator activity"/>
    <property type="evidence" value="ECO:0000318"/>
    <property type="project" value="GO_Central"/>
</dbReference>
<evidence type="ECO:0000256" key="2">
    <source>
        <dbReference type="SAM" id="Coils"/>
    </source>
</evidence>
<dbReference type="PANTHER" id="PTHR31301">
    <property type="entry name" value="LOB DOMAIN-CONTAINING PROTEIN 4-RELATED"/>
    <property type="match status" value="1"/>
</dbReference>
<comment type="similarity">
    <text evidence="1">Belongs to the LOB domain-containing protein family.</text>
</comment>
<dbReference type="OMA" id="MCHASTS"/>
<evidence type="ECO:0000256" key="1">
    <source>
        <dbReference type="ARBA" id="ARBA00005474"/>
    </source>
</evidence>
<sequence length="174" mass="18616">MTEEGRKNSTVSPCAACKLLRRRCTQECVFAPYFPADEPHKFAIVHRVFGASNVSKLLQEIAVQHRGDAVSSLVYEANARVRDPVYGCVAAISSLHRQIQALQAQLAVAHAQMAHLRTQNAACLDRVGLGHGQISMGGTGCSTSTGSSSSLSPKHHTLDTVALDQPGSSQPPVW</sequence>
<dbReference type="Gramene" id="Ma02_t15010.1">
    <property type="protein sequence ID" value="Ma02_p15010.1"/>
    <property type="gene ID" value="Ma02_g15010"/>
</dbReference>
<dbReference type="Pfam" id="PF03195">
    <property type="entry name" value="LOB"/>
    <property type="match status" value="1"/>
</dbReference>
<dbReference type="KEGG" id="mus:103975654"/>
<evidence type="ECO:0000313" key="4">
    <source>
        <dbReference type="EMBL" id="CAG1862100.1"/>
    </source>
</evidence>
<feature type="domain" description="LOB" evidence="3">
    <location>
        <begin position="12"/>
        <end position="113"/>
    </location>
</feature>
<evidence type="ECO:0000259" key="3">
    <source>
        <dbReference type="PROSITE" id="PS50891"/>
    </source>
</evidence>
<keyword evidence="2" id="KW-0175">Coiled coil</keyword>